<keyword evidence="10 14" id="KW-0133">Cell shape</keyword>
<keyword evidence="16" id="KW-0464">Manganese</keyword>
<comment type="subcellular location">
    <subcellularLocation>
        <location evidence="3 14">Cytoplasm</location>
    </subcellularLocation>
</comment>
<evidence type="ECO:0000256" key="7">
    <source>
        <dbReference type="ARBA" id="ARBA00022598"/>
    </source>
</evidence>
<keyword evidence="7 14" id="KW-0436">Ligase</keyword>
<evidence type="ECO:0000256" key="10">
    <source>
        <dbReference type="ARBA" id="ARBA00022960"/>
    </source>
</evidence>
<evidence type="ECO:0000256" key="4">
    <source>
        <dbReference type="ARBA" id="ARBA00010871"/>
    </source>
</evidence>
<dbReference type="InterPro" id="IPR011761">
    <property type="entry name" value="ATP-grasp"/>
</dbReference>
<dbReference type="InterPro" id="IPR000291">
    <property type="entry name" value="D-Ala_lig_Van_CS"/>
</dbReference>
<comment type="catalytic activity">
    <reaction evidence="13 14">
        <text>2 D-alanine + ATP = D-alanyl-D-alanine + ADP + phosphate + H(+)</text>
        <dbReference type="Rhea" id="RHEA:11224"/>
        <dbReference type="ChEBI" id="CHEBI:15378"/>
        <dbReference type="ChEBI" id="CHEBI:30616"/>
        <dbReference type="ChEBI" id="CHEBI:43474"/>
        <dbReference type="ChEBI" id="CHEBI:57416"/>
        <dbReference type="ChEBI" id="CHEBI:57822"/>
        <dbReference type="ChEBI" id="CHEBI:456216"/>
        <dbReference type="EC" id="6.3.2.4"/>
    </reaction>
</comment>
<evidence type="ECO:0000259" key="18">
    <source>
        <dbReference type="PROSITE" id="PS50975"/>
    </source>
</evidence>
<sequence length="313" mass="34209">MSETVAVLLGGISPEREVSIVSGEAVAKALVTQGYRVVKIDAGRDLYIQLRKANPDIIFNALHGVWGEDGCVQGILETFGKPYTHSGVMASALAMDKHRAKIILESVGIRVPVGKLVERELAAQKHVYKPPYVIKPNAQGSSVGVYVVGEGASRPPLDIAMNDKMGHWVLAEEFAPGRELTVAVLNGKAHCVTEILPTASFYNYEAKYAAGGSRHVVPAKIPKIAEEVCKEWAEKAHKTLGCRGLTRSDFRFDDENLKKNCTKSDIVNKMVMLELNTQPGMTPTSLAPEQAMHMGVDFGQLCRWIVEDASWPR</sequence>
<dbReference type="PROSITE" id="PS00843">
    <property type="entry name" value="DALA_DALA_LIGASE_1"/>
    <property type="match status" value="1"/>
</dbReference>
<evidence type="ECO:0000256" key="3">
    <source>
        <dbReference type="ARBA" id="ARBA00004496"/>
    </source>
</evidence>
<name>A0A7C5QQQ7_9PROT</name>
<gene>
    <name evidence="14" type="primary">ddl</name>
    <name evidence="19" type="ORF">ENJ42_01150</name>
</gene>
<keyword evidence="16" id="KW-0479">Metal-binding</keyword>
<dbReference type="GO" id="GO:0005737">
    <property type="term" value="C:cytoplasm"/>
    <property type="evidence" value="ECO:0007669"/>
    <property type="project" value="UniProtKB-SubCell"/>
</dbReference>
<dbReference type="UniPathway" id="UPA00219"/>
<dbReference type="GO" id="GO:0005524">
    <property type="term" value="F:ATP binding"/>
    <property type="evidence" value="ECO:0007669"/>
    <property type="project" value="UniProtKB-UniRule"/>
</dbReference>
<evidence type="ECO:0000256" key="6">
    <source>
        <dbReference type="ARBA" id="ARBA00022490"/>
    </source>
</evidence>
<feature type="binding site" evidence="16">
    <location>
        <position position="276"/>
    </location>
    <ligand>
        <name>Mg(2+)</name>
        <dbReference type="ChEBI" id="CHEBI:18420"/>
        <label>2</label>
    </ligand>
</feature>
<evidence type="ECO:0000256" key="12">
    <source>
        <dbReference type="ARBA" id="ARBA00023316"/>
    </source>
</evidence>
<dbReference type="Gene3D" id="3.40.50.20">
    <property type="match status" value="1"/>
</dbReference>
<evidence type="ECO:0000313" key="19">
    <source>
        <dbReference type="EMBL" id="HHL42199.1"/>
    </source>
</evidence>
<evidence type="ECO:0000256" key="9">
    <source>
        <dbReference type="ARBA" id="ARBA00022840"/>
    </source>
</evidence>
<evidence type="ECO:0000256" key="13">
    <source>
        <dbReference type="ARBA" id="ARBA00047614"/>
    </source>
</evidence>
<comment type="cofactor">
    <cofactor evidence="16">
        <name>Mg(2+)</name>
        <dbReference type="ChEBI" id="CHEBI:18420"/>
    </cofactor>
    <cofactor evidence="16">
        <name>Mn(2+)</name>
        <dbReference type="ChEBI" id="CHEBI:29035"/>
    </cofactor>
    <text evidence="16">Binds 2 magnesium or manganese ions per subunit.</text>
</comment>
<comment type="similarity">
    <text evidence="4 14">Belongs to the D-alanine--D-alanine ligase family.</text>
</comment>
<accession>A0A7C5QQQ7</accession>
<dbReference type="GO" id="GO:0009252">
    <property type="term" value="P:peptidoglycan biosynthetic process"/>
    <property type="evidence" value="ECO:0007669"/>
    <property type="project" value="UniProtKB-UniRule"/>
</dbReference>
<dbReference type="EMBL" id="DRMJ01000055">
    <property type="protein sequence ID" value="HHL42199.1"/>
    <property type="molecule type" value="Genomic_DNA"/>
</dbReference>
<dbReference type="AlphaFoldDB" id="A0A7C5QQQ7"/>
<protein>
    <recommendedName>
        <fullName evidence="5 14">D-alanine--D-alanine ligase</fullName>
        <ecNumber evidence="5 14">6.3.2.4</ecNumber>
    </recommendedName>
    <alternativeName>
        <fullName evidence="14">D-Ala-D-Ala ligase</fullName>
    </alternativeName>
    <alternativeName>
        <fullName evidence="14">D-alanylalanine synthetase</fullName>
    </alternativeName>
</protein>
<dbReference type="Gene3D" id="3.30.470.20">
    <property type="entry name" value="ATP-grasp fold, B domain"/>
    <property type="match status" value="1"/>
</dbReference>
<dbReference type="InterPro" id="IPR005905">
    <property type="entry name" value="D_ala_D_ala"/>
</dbReference>
<dbReference type="PANTHER" id="PTHR23132:SF23">
    <property type="entry name" value="D-ALANINE--D-ALANINE LIGASE B"/>
    <property type="match status" value="1"/>
</dbReference>
<dbReference type="SUPFAM" id="SSF56059">
    <property type="entry name" value="Glutathione synthetase ATP-binding domain-like"/>
    <property type="match status" value="1"/>
</dbReference>
<comment type="pathway">
    <text evidence="14">Cell wall biogenesis; peptidoglycan biosynthesis.</text>
</comment>
<dbReference type="InterPro" id="IPR011127">
    <property type="entry name" value="Dala_Dala_lig_N"/>
</dbReference>
<dbReference type="Pfam" id="PF01820">
    <property type="entry name" value="Dala_Dala_lig_N"/>
    <property type="match status" value="1"/>
</dbReference>
<keyword evidence="11 14" id="KW-0573">Peptidoglycan synthesis</keyword>
<dbReference type="InterPro" id="IPR011095">
    <property type="entry name" value="Dala_Dala_lig_C"/>
</dbReference>
<dbReference type="GO" id="GO:0008716">
    <property type="term" value="F:D-alanine-D-alanine ligase activity"/>
    <property type="evidence" value="ECO:0007669"/>
    <property type="project" value="UniProtKB-UniRule"/>
</dbReference>
<comment type="function">
    <text evidence="2 14">Cell wall formation.</text>
</comment>
<keyword evidence="6 14" id="KW-0963">Cytoplasm</keyword>
<evidence type="ECO:0000256" key="8">
    <source>
        <dbReference type="ARBA" id="ARBA00022741"/>
    </source>
</evidence>
<proteinExistence type="inferred from homology"/>
<dbReference type="Proteomes" id="UP000885830">
    <property type="component" value="Unassembled WGS sequence"/>
</dbReference>
<dbReference type="PIRSF" id="PIRSF039102">
    <property type="entry name" value="Ddl/VanB"/>
    <property type="match status" value="1"/>
</dbReference>
<keyword evidence="9 17" id="KW-0067">ATP-binding</keyword>
<feature type="active site" evidence="15">
    <location>
        <position position="15"/>
    </location>
</feature>
<dbReference type="GO" id="GO:0071555">
    <property type="term" value="P:cell wall organization"/>
    <property type="evidence" value="ECO:0007669"/>
    <property type="project" value="UniProtKB-KW"/>
</dbReference>
<dbReference type="HAMAP" id="MF_00047">
    <property type="entry name" value="Dala_Dala_lig"/>
    <property type="match status" value="1"/>
</dbReference>
<feature type="binding site" evidence="16">
    <location>
        <position position="249"/>
    </location>
    <ligand>
        <name>Mg(2+)</name>
        <dbReference type="ChEBI" id="CHEBI:18420"/>
        <label>1</label>
    </ligand>
</feature>
<reference evidence="19" key="1">
    <citation type="journal article" date="2020" name="mSystems">
        <title>Genome- and Community-Level Interaction Insights into Carbon Utilization and Element Cycling Functions of Hydrothermarchaeota in Hydrothermal Sediment.</title>
        <authorList>
            <person name="Zhou Z."/>
            <person name="Liu Y."/>
            <person name="Xu W."/>
            <person name="Pan J."/>
            <person name="Luo Z.H."/>
            <person name="Li M."/>
        </authorList>
    </citation>
    <scope>NUCLEOTIDE SEQUENCE [LARGE SCALE GENOMIC DNA]</scope>
    <source>
        <strain evidence="19">HyVt-485</strain>
    </source>
</reference>
<evidence type="ECO:0000256" key="17">
    <source>
        <dbReference type="PROSITE-ProRule" id="PRU00409"/>
    </source>
</evidence>
<comment type="caution">
    <text evidence="19">The sequence shown here is derived from an EMBL/GenBank/DDBJ whole genome shotgun (WGS) entry which is preliminary data.</text>
</comment>
<feature type="active site" evidence="15">
    <location>
        <position position="141"/>
    </location>
</feature>
<evidence type="ECO:0000256" key="11">
    <source>
        <dbReference type="ARBA" id="ARBA00022984"/>
    </source>
</evidence>
<feature type="active site" evidence="15">
    <location>
        <position position="285"/>
    </location>
</feature>
<dbReference type="Gene3D" id="3.30.1490.20">
    <property type="entry name" value="ATP-grasp fold, A domain"/>
    <property type="match status" value="1"/>
</dbReference>
<dbReference type="NCBIfam" id="TIGR01205">
    <property type="entry name" value="D_ala_D_alaTIGR"/>
    <property type="match status" value="1"/>
</dbReference>
<dbReference type="PROSITE" id="PS50975">
    <property type="entry name" value="ATP_GRASP"/>
    <property type="match status" value="1"/>
</dbReference>
<keyword evidence="8 17" id="KW-0547">Nucleotide-binding</keyword>
<dbReference type="GO" id="GO:0008360">
    <property type="term" value="P:regulation of cell shape"/>
    <property type="evidence" value="ECO:0007669"/>
    <property type="project" value="UniProtKB-KW"/>
</dbReference>
<organism evidence="19">
    <name type="scientific">Hellea balneolensis</name>
    <dbReference type="NCBI Taxonomy" id="287478"/>
    <lineage>
        <taxon>Bacteria</taxon>
        <taxon>Pseudomonadati</taxon>
        <taxon>Pseudomonadota</taxon>
        <taxon>Alphaproteobacteria</taxon>
        <taxon>Maricaulales</taxon>
        <taxon>Robiginitomaculaceae</taxon>
        <taxon>Hellea</taxon>
    </lineage>
</organism>
<dbReference type="Pfam" id="PF07478">
    <property type="entry name" value="Dala_Dala_lig_C"/>
    <property type="match status" value="1"/>
</dbReference>
<dbReference type="NCBIfam" id="NF002378">
    <property type="entry name" value="PRK01372.1"/>
    <property type="match status" value="1"/>
</dbReference>
<dbReference type="EC" id="6.3.2.4" evidence="5 14"/>
<dbReference type="GO" id="GO:0046872">
    <property type="term" value="F:metal ion binding"/>
    <property type="evidence" value="ECO:0007669"/>
    <property type="project" value="UniProtKB-KW"/>
</dbReference>
<evidence type="ECO:0000256" key="2">
    <source>
        <dbReference type="ARBA" id="ARBA00003921"/>
    </source>
</evidence>
<keyword evidence="16" id="KW-0460">Magnesium</keyword>
<evidence type="ECO:0000256" key="1">
    <source>
        <dbReference type="ARBA" id="ARBA00001936"/>
    </source>
</evidence>
<feature type="domain" description="ATP-grasp" evidence="18">
    <location>
        <begin position="101"/>
        <end position="307"/>
    </location>
</feature>
<evidence type="ECO:0000256" key="15">
    <source>
        <dbReference type="PIRSR" id="PIRSR039102-1"/>
    </source>
</evidence>
<dbReference type="InterPro" id="IPR016185">
    <property type="entry name" value="PreATP-grasp_dom_sf"/>
</dbReference>
<feature type="binding site" evidence="16">
    <location>
        <position position="274"/>
    </location>
    <ligand>
        <name>Mg(2+)</name>
        <dbReference type="ChEBI" id="CHEBI:18420"/>
        <label>1</label>
    </ligand>
</feature>
<evidence type="ECO:0000256" key="14">
    <source>
        <dbReference type="HAMAP-Rule" id="MF_00047"/>
    </source>
</evidence>
<dbReference type="InterPro" id="IPR013815">
    <property type="entry name" value="ATP_grasp_subdomain_1"/>
</dbReference>
<evidence type="ECO:0000256" key="16">
    <source>
        <dbReference type="PIRSR" id="PIRSR039102-3"/>
    </source>
</evidence>
<feature type="binding site" evidence="16">
    <location>
        <position position="274"/>
    </location>
    <ligand>
        <name>Mg(2+)</name>
        <dbReference type="ChEBI" id="CHEBI:18420"/>
        <label>2</label>
    </ligand>
</feature>
<evidence type="ECO:0000256" key="5">
    <source>
        <dbReference type="ARBA" id="ARBA00012216"/>
    </source>
</evidence>
<comment type="cofactor">
    <cofactor evidence="1">
        <name>Mn(2+)</name>
        <dbReference type="ChEBI" id="CHEBI:29035"/>
    </cofactor>
</comment>
<dbReference type="PANTHER" id="PTHR23132">
    <property type="entry name" value="D-ALANINE--D-ALANINE LIGASE"/>
    <property type="match status" value="1"/>
</dbReference>
<dbReference type="SUPFAM" id="SSF52440">
    <property type="entry name" value="PreATP-grasp domain"/>
    <property type="match status" value="1"/>
</dbReference>
<keyword evidence="12 14" id="KW-0961">Cell wall biogenesis/degradation</keyword>